<keyword evidence="3" id="KW-1185">Reference proteome</keyword>
<dbReference type="AlphaFoldDB" id="A0A6G1KGB2"/>
<dbReference type="Proteomes" id="UP000799428">
    <property type="component" value="Unassembled WGS sequence"/>
</dbReference>
<accession>A0A6G1KGB2</accession>
<proteinExistence type="predicted"/>
<sequence length="322" mass="37193">MSSNSVQSTPSVSSPEEDASPREQYQKLTTIRIGYGRMIQATLHELAEKEYMLYQRNMLTESVAKLNETRRTAIKNAKAHLRDATVFLQAFLSTNSVSWLRLAGQEIFKAEVCRRDDPDFTRERALKHIIMSSSFNHAGICPLSSTEAEQAALRKKYNDILTVRIGYRYMLRAALTELHHKEQELPLEEDPAALWSRSICTARKKCEAAVNYLRMPIGLGQRERPIDMIGWIALVEREVHEVERMFEGFMDADRERALLMGMRYRRDDGTACQSRGYSKGQRAFRQDDLTTTTTTIGKFDENKFTKWDEKEADKVNEEYRVT</sequence>
<evidence type="ECO:0000256" key="1">
    <source>
        <dbReference type="SAM" id="MobiDB-lite"/>
    </source>
</evidence>
<organism evidence="2 3">
    <name type="scientific">Pleomassaria siparia CBS 279.74</name>
    <dbReference type="NCBI Taxonomy" id="1314801"/>
    <lineage>
        <taxon>Eukaryota</taxon>
        <taxon>Fungi</taxon>
        <taxon>Dikarya</taxon>
        <taxon>Ascomycota</taxon>
        <taxon>Pezizomycotina</taxon>
        <taxon>Dothideomycetes</taxon>
        <taxon>Pleosporomycetidae</taxon>
        <taxon>Pleosporales</taxon>
        <taxon>Pleomassariaceae</taxon>
        <taxon>Pleomassaria</taxon>
    </lineage>
</organism>
<reference evidence="2" key="1">
    <citation type="journal article" date="2020" name="Stud. Mycol.">
        <title>101 Dothideomycetes genomes: a test case for predicting lifestyles and emergence of pathogens.</title>
        <authorList>
            <person name="Haridas S."/>
            <person name="Albert R."/>
            <person name="Binder M."/>
            <person name="Bloem J."/>
            <person name="Labutti K."/>
            <person name="Salamov A."/>
            <person name="Andreopoulos B."/>
            <person name="Baker S."/>
            <person name="Barry K."/>
            <person name="Bills G."/>
            <person name="Bluhm B."/>
            <person name="Cannon C."/>
            <person name="Castanera R."/>
            <person name="Culley D."/>
            <person name="Daum C."/>
            <person name="Ezra D."/>
            <person name="Gonzalez J."/>
            <person name="Henrissat B."/>
            <person name="Kuo A."/>
            <person name="Liang C."/>
            <person name="Lipzen A."/>
            <person name="Lutzoni F."/>
            <person name="Magnuson J."/>
            <person name="Mondo S."/>
            <person name="Nolan M."/>
            <person name="Ohm R."/>
            <person name="Pangilinan J."/>
            <person name="Park H.-J."/>
            <person name="Ramirez L."/>
            <person name="Alfaro M."/>
            <person name="Sun H."/>
            <person name="Tritt A."/>
            <person name="Yoshinaga Y."/>
            <person name="Zwiers L.-H."/>
            <person name="Turgeon B."/>
            <person name="Goodwin S."/>
            <person name="Spatafora J."/>
            <person name="Crous P."/>
            <person name="Grigoriev I."/>
        </authorList>
    </citation>
    <scope>NUCLEOTIDE SEQUENCE</scope>
    <source>
        <strain evidence="2">CBS 279.74</strain>
    </source>
</reference>
<feature type="region of interest" description="Disordered" evidence="1">
    <location>
        <begin position="1"/>
        <end position="24"/>
    </location>
</feature>
<evidence type="ECO:0000313" key="2">
    <source>
        <dbReference type="EMBL" id="KAF2711585.1"/>
    </source>
</evidence>
<dbReference type="EMBL" id="MU005767">
    <property type="protein sequence ID" value="KAF2711585.1"/>
    <property type="molecule type" value="Genomic_DNA"/>
</dbReference>
<name>A0A6G1KGB2_9PLEO</name>
<protein>
    <submittedName>
        <fullName evidence="2">Uncharacterized protein</fullName>
    </submittedName>
</protein>
<evidence type="ECO:0000313" key="3">
    <source>
        <dbReference type="Proteomes" id="UP000799428"/>
    </source>
</evidence>
<feature type="compositionally biased region" description="Low complexity" evidence="1">
    <location>
        <begin position="1"/>
        <end position="14"/>
    </location>
</feature>
<gene>
    <name evidence="2" type="ORF">K504DRAFT_489436</name>
</gene>